<dbReference type="AlphaFoldDB" id="A0A381QT52"/>
<evidence type="ECO:0000256" key="1">
    <source>
        <dbReference type="SAM" id="Phobius"/>
    </source>
</evidence>
<gene>
    <name evidence="2" type="ORF">METZ01_LOCUS35420</name>
</gene>
<keyword evidence="1" id="KW-0472">Membrane</keyword>
<evidence type="ECO:0000313" key="2">
    <source>
        <dbReference type="EMBL" id="SUZ82566.1"/>
    </source>
</evidence>
<feature type="transmembrane region" description="Helical" evidence="1">
    <location>
        <begin position="72"/>
        <end position="88"/>
    </location>
</feature>
<name>A0A381QT52_9ZZZZ</name>
<feature type="transmembrane region" description="Helical" evidence="1">
    <location>
        <begin position="48"/>
        <end position="66"/>
    </location>
</feature>
<feature type="transmembrane region" description="Helical" evidence="1">
    <location>
        <begin position="12"/>
        <end position="36"/>
    </location>
</feature>
<reference evidence="2" key="1">
    <citation type="submission" date="2018-05" db="EMBL/GenBank/DDBJ databases">
        <authorList>
            <person name="Lanie J.A."/>
            <person name="Ng W.-L."/>
            <person name="Kazmierczak K.M."/>
            <person name="Andrzejewski T.M."/>
            <person name="Davidsen T.M."/>
            <person name="Wayne K.J."/>
            <person name="Tettelin H."/>
            <person name="Glass J.I."/>
            <person name="Rusch D."/>
            <person name="Podicherti R."/>
            <person name="Tsui H.-C.T."/>
            <person name="Winkler M.E."/>
        </authorList>
    </citation>
    <scope>NUCLEOTIDE SEQUENCE</scope>
</reference>
<accession>A0A381QT52</accession>
<keyword evidence="1" id="KW-0812">Transmembrane</keyword>
<keyword evidence="1" id="KW-1133">Transmembrane helix</keyword>
<dbReference type="EMBL" id="UINC01001513">
    <property type="protein sequence ID" value="SUZ82566.1"/>
    <property type="molecule type" value="Genomic_DNA"/>
</dbReference>
<protein>
    <submittedName>
        <fullName evidence="2">Uncharacterized protein</fullName>
    </submittedName>
</protein>
<organism evidence="2">
    <name type="scientific">marine metagenome</name>
    <dbReference type="NCBI Taxonomy" id="408172"/>
    <lineage>
        <taxon>unclassified sequences</taxon>
        <taxon>metagenomes</taxon>
        <taxon>ecological metagenomes</taxon>
    </lineage>
</organism>
<sequence length="115" mass="13436">MGFSQKILSSPSLVWVLAAMGFYLINIFMGLFIGFQKKTVQNLRIHKYLFYSIAFCLIYFLIMNQIHHENMWIDYVVIFYVVAFVPFSKRWDILAHALIAVVGFTLLPLLIVIQI</sequence>
<feature type="transmembrane region" description="Helical" evidence="1">
    <location>
        <begin position="93"/>
        <end position="113"/>
    </location>
</feature>
<proteinExistence type="predicted"/>